<evidence type="ECO:0000313" key="2">
    <source>
        <dbReference type="Proteomes" id="UP000029462"/>
    </source>
</evidence>
<dbReference type="Proteomes" id="UP000029462">
    <property type="component" value="Unassembled WGS sequence"/>
</dbReference>
<dbReference type="EMBL" id="BBMZ01000011">
    <property type="protein sequence ID" value="GAL58446.1"/>
    <property type="molecule type" value="Genomic_DNA"/>
</dbReference>
<dbReference type="InterPro" id="IPR006450">
    <property type="entry name" value="Phage_HK97_gp6-like"/>
</dbReference>
<dbReference type="AlphaFoldDB" id="A0A090V0W5"/>
<name>A0A090V0W5_PSEVU</name>
<proteinExistence type="predicted"/>
<dbReference type="Pfam" id="PF05135">
    <property type="entry name" value="Phage_connect_1"/>
    <property type="match status" value="1"/>
</dbReference>
<dbReference type="InterPro" id="IPR021146">
    <property type="entry name" value="Phage_gp6-like_head-tail"/>
</dbReference>
<dbReference type="NCBIfam" id="TIGR01560">
    <property type="entry name" value="put_DNA_pack"/>
    <property type="match status" value="1"/>
</dbReference>
<evidence type="ECO:0000313" key="1">
    <source>
        <dbReference type="EMBL" id="GAL58446.1"/>
    </source>
</evidence>
<keyword evidence="2" id="KW-1185">Reference proteome</keyword>
<reference evidence="1 2" key="1">
    <citation type="submission" date="2014-09" db="EMBL/GenBank/DDBJ databases">
        <title>Whole genome shotgun sequence of Escherichia vulneris NBRC 102420.</title>
        <authorList>
            <person name="Yoshida Y."/>
            <person name="Hosoyama A."/>
            <person name="Tsuchikane K."/>
            <person name="Ohji S."/>
            <person name="Ichikawa N."/>
            <person name="Kimura A."/>
            <person name="Yamazoe A."/>
            <person name="Ezaki T."/>
            <person name="Fujita N."/>
        </authorList>
    </citation>
    <scope>NUCLEOTIDE SEQUENCE [LARGE SCALE GENOMIC DNA]</scope>
    <source>
        <strain evidence="1 2">NBRC 102420</strain>
    </source>
</reference>
<dbReference type="CDD" id="cd08054">
    <property type="entry name" value="gp6"/>
    <property type="match status" value="1"/>
</dbReference>
<gene>
    <name evidence="1" type="ORF">EV102420_11_00160</name>
</gene>
<comment type="caution">
    <text evidence="1">The sequence shown here is derived from an EMBL/GenBank/DDBJ whole genome shotgun (WGS) entry which is preliminary data.</text>
</comment>
<dbReference type="eggNOG" id="ENOG5032T3A">
    <property type="taxonomic scope" value="Bacteria"/>
</dbReference>
<accession>A0A090V0W5</accession>
<protein>
    <recommendedName>
        <fullName evidence="3">Phage gp6-like head-tail connector protein</fullName>
    </recommendedName>
</protein>
<organism evidence="1 2">
    <name type="scientific">Pseudescherichia vulneris NBRC 102420</name>
    <dbReference type="NCBI Taxonomy" id="1115515"/>
    <lineage>
        <taxon>Bacteria</taxon>
        <taxon>Pseudomonadati</taxon>
        <taxon>Pseudomonadota</taxon>
        <taxon>Gammaproteobacteria</taxon>
        <taxon>Enterobacterales</taxon>
        <taxon>Enterobacteriaceae</taxon>
        <taxon>Pseudescherichia</taxon>
    </lineage>
</organism>
<dbReference type="STRING" id="1115515.EV102420_11_00160"/>
<sequence>MSLKRQKRQIPKNRKPGVKVEISAEQMAQIKAHLRVDSDAEDTLIGAYASAAVDYVEHFCDGALVEVLTPPAEEKEPPREVLFTSGIWAAMLLLIGHWYANREAASQNLAETPLGVEALLLQHRRWH</sequence>
<dbReference type="Gene3D" id="1.10.3230.30">
    <property type="entry name" value="Phage gp6-like head-tail connector protein"/>
    <property type="match status" value="1"/>
</dbReference>
<evidence type="ECO:0008006" key="3">
    <source>
        <dbReference type="Google" id="ProtNLM"/>
    </source>
</evidence>